<evidence type="ECO:0000313" key="2">
    <source>
        <dbReference type="Proteomes" id="UP000289691"/>
    </source>
</evidence>
<accession>A0A498L062</accession>
<sequence length="179" mass="19063">MRRIALLACLLVLAGCHTGGGPVAPTATTTPAQAPTVSVANGSDDPFDLPMFRSIPEVNGTVEVVTVGTQHDFEGSVAVVVWNDAPRNRSIRIELTYLPTNETLYRRVAVPADEAVEFDVMRSGRYALTVKTNATTHSLPLGRDTFDCNDHTFGVRALPDGNVTLSGLKTQLGCSPPGE</sequence>
<dbReference type="EMBL" id="RDFA01000001">
    <property type="protein sequence ID" value="RXK51668.1"/>
    <property type="molecule type" value="Genomic_DNA"/>
</dbReference>
<evidence type="ECO:0008006" key="3">
    <source>
        <dbReference type="Google" id="ProtNLM"/>
    </source>
</evidence>
<gene>
    <name evidence="1" type="ORF">EAF64_03280</name>
</gene>
<dbReference type="RefSeq" id="WP_129067531.1">
    <property type="nucleotide sequence ID" value="NZ_RDFA01000001.1"/>
</dbReference>
<dbReference type="Proteomes" id="UP000289691">
    <property type="component" value="Unassembled WGS sequence"/>
</dbReference>
<dbReference type="PROSITE" id="PS51257">
    <property type="entry name" value="PROKAR_LIPOPROTEIN"/>
    <property type="match status" value="1"/>
</dbReference>
<dbReference type="OrthoDB" id="380650at2157"/>
<keyword evidence="2" id="KW-1185">Reference proteome</keyword>
<name>A0A498L062_9EURY</name>
<evidence type="ECO:0000313" key="1">
    <source>
        <dbReference type="EMBL" id="RXK51668.1"/>
    </source>
</evidence>
<reference evidence="1 2" key="1">
    <citation type="submission" date="2019-01" db="EMBL/GenBank/DDBJ databases">
        <title>Halorientalis sp. F13-25 a new haloarchaeum isolated from hypersaline water.</title>
        <authorList>
            <person name="Ana D.-V."/>
            <person name="Cristina S.-P."/>
            <person name="Antonio V."/>
        </authorList>
    </citation>
    <scope>NUCLEOTIDE SEQUENCE [LARGE SCALE GENOMIC DNA]</scope>
    <source>
        <strain evidence="1 2">F13-25</strain>
    </source>
</reference>
<proteinExistence type="predicted"/>
<protein>
    <recommendedName>
        <fullName evidence="3">Lipoprotein</fullName>
    </recommendedName>
</protein>
<dbReference type="AlphaFoldDB" id="A0A498L062"/>
<organism evidence="1 2">
    <name type="scientific">Halorientalis pallida</name>
    <dbReference type="NCBI Taxonomy" id="2479928"/>
    <lineage>
        <taxon>Archaea</taxon>
        <taxon>Methanobacteriati</taxon>
        <taxon>Methanobacteriota</taxon>
        <taxon>Stenosarchaea group</taxon>
        <taxon>Halobacteria</taxon>
        <taxon>Halobacteriales</taxon>
        <taxon>Haloarculaceae</taxon>
        <taxon>Halorientalis</taxon>
    </lineage>
</organism>
<comment type="caution">
    <text evidence="1">The sequence shown here is derived from an EMBL/GenBank/DDBJ whole genome shotgun (WGS) entry which is preliminary data.</text>
</comment>